<sequence length="162" mass="17004">EAELAPKIASDSVIPVLQLRPKTPGPLAELVEKMLSRDPAGRPVSMVEVQSELEKLREQEEPAEAPAPRVEPRPAAVARPGGVSASGIIIVILMLLLLAAVFLLSRFAGNWFIKAGDEPAPASRRPAAHAEGYVARAGRSTPTTSIPADASDAAATPIPEHV</sequence>
<feature type="compositionally biased region" description="Low complexity" evidence="1">
    <location>
        <begin position="64"/>
        <end position="76"/>
    </location>
</feature>
<feature type="non-terminal residue" evidence="3">
    <location>
        <position position="1"/>
    </location>
</feature>
<evidence type="ECO:0000256" key="1">
    <source>
        <dbReference type="SAM" id="MobiDB-lite"/>
    </source>
</evidence>
<keyword evidence="2" id="KW-0472">Membrane</keyword>
<reference evidence="3" key="1">
    <citation type="journal article" date="2014" name="Front. Microbiol.">
        <title>High frequency of phylogenetically diverse reductive dehalogenase-homologous genes in deep subseafloor sedimentary metagenomes.</title>
        <authorList>
            <person name="Kawai M."/>
            <person name="Futagami T."/>
            <person name="Toyoda A."/>
            <person name="Takaki Y."/>
            <person name="Nishi S."/>
            <person name="Hori S."/>
            <person name="Arai W."/>
            <person name="Tsubouchi T."/>
            <person name="Morono Y."/>
            <person name="Uchiyama I."/>
            <person name="Ito T."/>
            <person name="Fujiyama A."/>
            <person name="Inagaki F."/>
            <person name="Takami H."/>
        </authorList>
    </citation>
    <scope>NUCLEOTIDE SEQUENCE</scope>
    <source>
        <strain evidence="3">Expedition CK06-06</strain>
    </source>
</reference>
<organism evidence="3">
    <name type="scientific">marine sediment metagenome</name>
    <dbReference type="NCBI Taxonomy" id="412755"/>
    <lineage>
        <taxon>unclassified sequences</taxon>
        <taxon>metagenomes</taxon>
        <taxon>ecological metagenomes</taxon>
    </lineage>
</organism>
<accession>X0ZRZ0</accession>
<gene>
    <name evidence="3" type="ORF">S01H1_80918</name>
</gene>
<comment type="caution">
    <text evidence="3">The sequence shown here is derived from an EMBL/GenBank/DDBJ whole genome shotgun (WGS) entry which is preliminary data.</text>
</comment>
<feature type="transmembrane region" description="Helical" evidence="2">
    <location>
        <begin position="83"/>
        <end position="104"/>
    </location>
</feature>
<evidence type="ECO:0000256" key="2">
    <source>
        <dbReference type="SAM" id="Phobius"/>
    </source>
</evidence>
<keyword evidence="2" id="KW-1133">Transmembrane helix</keyword>
<feature type="region of interest" description="Disordered" evidence="1">
    <location>
        <begin position="119"/>
        <end position="162"/>
    </location>
</feature>
<dbReference type="EMBL" id="BARS01054695">
    <property type="protein sequence ID" value="GAG50976.1"/>
    <property type="molecule type" value="Genomic_DNA"/>
</dbReference>
<feature type="region of interest" description="Disordered" evidence="1">
    <location>
        <begin position="52"/>
        <end position="76"/>
    </location>
</feature>
<dbReference type="AlphaFoldDB" id="X0ZRZ0"/>
<keyword evidence="2" id="KW-0812">Transmembrane</keyword>
<name>X0ZRZ0_9ZZZZ</name>
<proteinExistence type="predicted"/>
<protein>
    <submittedName>
        <fullName evidence="3">Uncharacterized protein</fullName>
    </submittedName>
</protein>
<evidence type="ECO:0000313" key="3">
    <source>
        <dbReference type="EMBL" id="GAG50976.1"/>
    </source>
</evidence>
<dbReference type="Gene3D" id="1.10.510.10">
    <property type="entry name" value="Transferase(Phosphotransferase) domain 1"/>
    <property type="match status" value="1"/>
</dbReference>